<sequence>MQTILGANGQIGIELAKELHQRYTKSIRLVSRHPRKVNESDELFAADLLDAGQTMQAVAGSQIVYLTVGIPMDTKVWEDQWPKMMSNVIDACKAHNARLVYFDNTYMLPQTAEVQTEETRFRPNGPKGRVKAKVASMLLDEMQKGGLEAIICRAPEFYGPGKTQSITNSLVFNSIRKGKKPRVLLRDDTLRTLIYTPDASKAMALIANSNDTFQQTWHLPCDDDRLTYKELIRLTGEVLGEQLSYSILSSLLLKVSGLFNPRVREIAELLPRYRSNNLFDSQKFKRRFPDFPITGYKSGIKAIVSAWEGKAPG</sequence>
<evidence type="ECO:0000313" key="2">
    <source>
        <dbReference type="EMBL" id="GGB02352.1"/>
    </source>
</evidence>
<dbReference type="InterPro" id="IPR050177">
    <property type="entry name" value="Lipid_A_modif_metabolic_enz"/>
</dbReference>
<proteinExistence type="predicted"/>
<dbReference type="InterPro" id="IPR001509">
    <property type="entry name" value="Epimerase_deHydtase"/>
</dbReference>
<dbReference type="Gene3D" id="3.40.50.720">
    <property type="entry name" value="NAD(P)-binding Rossmann-like Domain"/>
    <property type="match status" value="1"/>
</dbReference>
<dbReference type="AlphaFoldDB" id="A0A8J2UDT8"/>
<dbReference type="SUPFAM" id="SSF51735">
    <property type="entry name" value="NAD(P)-binding Rossmann-fold domains"/>
    <property type="match status" value="1"/>
</dbReference>
<dbReference type="PANTHER" id="PTHR43245">
    <property type="entry name" value="BIFUNCTIONAL POLYMYXIN RESISTANCE PROTEIN ARNA"/>
    <property type="match status" value="1"/>
</dbReference>
<keyword evidence="3" id="KW-1185">Reference proteome</keyword>
<comment type="caution">
    <text evidence="2">The sequence shown here is derived from an EMBL/GenBank/DDBJ whole genome shotgun (WGS) entry which is preliminary data.</text>
</comment>
<dbReference type="PANTHER" id="PTHR43245:SF13">
    <property type="entry name" value="UDP-D-APIOSE_UDP-D-XYLOSE SYNTHASE 2"/>
    <property type="match status" value="1"/>
</dbReference>
<protein>
    <submittedName>
        <fullName evidence="2">NAD-dependent dehydratase</fullName>
    </submittedName>
</protein>
<evidence type="ECO:0000313" key="3">
    <source>
        <dbReference type="Proteomes" id="UP000607559"/>
    </source>
</evidence>
<reference evidence="2" key="2">
    <citation type="submission" date="2020-09" db="EMBL/GenBank/DDBJ databases">
        <authorList>
            <person name="Sun Q."/>
            <person name="Zhou Y."/>
        </authorList>
    </citation>
    <scope>NUCLEOTIDE SEQUENCE</scope>
    <source>
        <strain evidence="2">CGMCC 1.15448</strain>
    </source>
</reference>
<dbReference type="Pfam" id="PF01370">
    <property type="entry name" value="Epimerase"/>
    <property type="match status" value="1"/>
</dbReference>
<reference evidence="2" key="1">
    <citation type="journal article" date="2014" name="Int. J. Syst. Evol. Microbiol.">
        <title>Complete genome sequence of Corynebacterium casei LMG S-19264T (=DSM 44701T), isolated from a smear-ripened cheese.</title>
        <authorList>
            <consortium name="US DOE Joint Genome Institute (JGI-PGF)"/>
            <person name="Walter F."/>
            <person name="Albersmeier A."/>
            <person name="Kalinowski J."/>
            <person name="Ruckert C."/>
        </authorList>
    </citation>
    <scope>NUCLEOTIDE SEQUENCE</scope>
    <source>
        <strain evidence="2">CGMCC 1.15448</strain>
    </source>
</reference>
<dbReference type="Proteomes" id="UP000607559">
    <property type="component" value="Unassembled WGS sequence"/>
</dbReference>
<dbReference type="EMBL" id="BMJC01000003">
    <property type="protein sequence ID" value="GGB02352.1"/>
    <property type="molecule type" value="Genomic_DNA"/>
</dbReference>
<organism evidence="2 3">
    <name type="scientific">Puia dinghuensis</name>
    <dbReference type="NCBI Taxonomy" id="1792502"/>
    <lineage>
        <taxon>Bacteria</taxon>
        <taxon>Pseudomonadati</taxon>
        <taxon>Bacteroidota</taxon>
        <taxon>Chitinophagia</taxon>
        <taxon>Chitinophagales</taxon>
        <taxon>Chitinophagaceae</taxon>
        <taxon>Puia</taxon>
    </lineage>
</organism>
<evidence type="ECO:0000259" key="1">
    <source>
        <dbReference type="Pfam" id="PF01370"/>
    </source>
</evidence>
<gene>
    <name evidence="2" type="ORF">GCM10011511_27020</name>
</gene>
<dbReference type="RefSeq" id="WP_188932481.1">
    <property type="nucleotide sequence ID" value="NZ_BMJC01000003.1"/>
</dbReference>
<feature type="domain" description="NAD-dependent epimerase/dehydratase" evidence="1">
    <location>
        <begin position="4"/>
        <end position="212"/>
    </location>
</feature>
<dbReference type="InterPro" id="IPR036291">
    <property type="entry name" value="NAD(P)-bd_dom_sf"/>
</dbReference>
<name>A0A8J2UDT8_9BACT</name>
<accession>A0A8J2UDT8</accession>